<evidence type="ECO:0000313" key="4">
    <source>
        <dbReference type="EMBL" id="RCI06813.1"/>
    </source>
</evidence>
<evidence type="ECO:0000256" key="1">
    <source>
        <dbReference type="ARBA" id="ARBA00022676"/>
    </source>
</evidence>
<gene>
    <name evidence="4" type="ORF">CU098_007332</name>
</gene>
<evidence type="ECO:0000256" key="2">
    <source>
        <dbReference type="ARBA" id="ARBA00022679"/>
    </source>
</evidence>
<keyword evidence="2" id="KW-0808">Transferase</keyword>
<dbReference type="Gene3D" id="3.40.50.2000">
    <property type="entry name" value="Glycogen Phosphorylase B"/>
    <property type="match status" value="2"/>
</dbReference>
<keyword evidence="5" id="KW-1185">Reference proteome</keyword>
<dbReference type="InterPro" id="IPR002213">
    <property type="entry name" value="UDP_glucos_trans"/>
</dbReference>
<organism evidence="4 5">
    <name type="scientific">Rhizopus stolonifer</name>
    <name type="common">Rhizopus nigricans</name>
    <dbReference type="NCBI Taxonomy" id="4846"/>
    <lineage>
        <taxon>Eukaryota</taxon>
        <taxon>Fungi</taxon>
        <taxon>Fungi incertae sedis</taxon>
        <taxon>Mucoromycota</taxon>
        <taxon>Mucoromycotina</taxon>
        <taxon>Mucoromycetes</taxon>
        <taxon>Mucorales</taxon>
        <taxon>Mucorineae</taxon>
        <taxon>Rhizopodaceae</taxon>
        <taxon>Rhizopus</taxon>
    </lineage>
</organism>
<dbReference type="Pfam" id="PF00201">
    <property type="entry name" value="UDPGT"/>
    <property type="match status" value="1"/>
</dbReference>
<accession>A0A367KX67</accession>
<keyword evidence="3" id="KW-0472">Membrane</keyword>
<dbReference type="Proteomes" id="UP000253551">
    <property type="component" value="Unassembled WGS sequence"/>
</dbReference>
<feature type="transmembrane region" description="Helical" evidence="3">
    <location>
        <begin position="476"/>
        <end position="492"/>
    </location>
</feature>
<dbReference type="AlphaFoldDB" id="A0A367KX67"/>
<dbReference type="SUPFAM" id="SSF53756">
    <property type="entry name" value="UDP-Glycosyltransferase/glycogen phosphorylase"/>
    <property type="match status" value="1"/>
</dbReference>
<dbReference type="EMBL" id="PJQM01000080">
    <property type="protein sequence ID" value="RCI06813.1"/>
    <property type="molecule type" value="Genomic_DNA"/>
</dbReference>
<dbReference type="GO" id="GO:0008194">
    <property type="term" value="F:UDP-glycosyltransferase activity"/>
    <property type="evidence" value="ECO:0007669"/>
    <property type="project" value="InterPro"/>
</dbReference>
<keyword evidence="3" id="KW-0812">Transmembrane</keyword>
<dbReference type="InterPro" id="IPR050271">
    <property type="entry name" value="UDP-glycosyltransferase"/>
</dbReference>
<reference evidence="4 5" key="1">
    <citation type="journal article" date="2018" name="G3 (Bethesda)">
        <title>Phylogenetic and Phylogenomic Definition of Rhizopus Species.</title>
        <authorList>
            <person name="Gryganskyi A.P."/>
            <person name="Golan J."/>
            <person name="Dolatabadi S."/>
            <person name="Mondo S."/>
            <person name="Robb S."/>
            <person name="Idnurm A."/>
            <person name="Muszewska A."/>
            <person name="Steczkiewicz K."/>
            <person name="Masonjones S."/>
            <person name="Liao H.L."/>
            <person name="Gajdeczka M.T."/>
            <person name="Anike F."/>
            <person name="Vuek A."/>
            <person name="Anishchenko I.M."/>
            <person name="Voigt K."/>
            <person name="de Hoog G.S."/>
            <person name="Smith M.E."/>
            <person name="Heitman J."/>
            <person name="Vilgalys R."/>
            <person name="Stajich J.E."/>
        </authorList>
    </citation>
    <scope>NUCLEOTIDE SEQUENCE [LARGE SCALE GENOMIC DNA]</scope>
    <source>
        <strain evidence="4 5">LSU 92-RS-03</strain>
    </source>
</reference>
<dbReference type="PANTHER" id="PTHR48043:SF145">
    <property type="entry name" value="FI06409P-RELATED"/>
    <property type="match status" value="1"/>
</dbReference>
<keyword evidence="3" id="KW-1133">Transmembrane helix</keyword>
<evidence type="ECO:0008006" key="6">
    <source>
        <dbReference type="Google" id="ProtNLM"/>
    </source>
</evidence>
<dbReference type="OrthoDB" id="5835829at2759"/>
<protein>
    <recommendedName>
        <fullName evidence="6">UDP-glycosyltransferases domain-containing protein</fullName>
    </recommendedName>
</protein>
<dbReference type="CDD" id="cd03784">
    <property type="entry name" value="GT1_Gtf-like"/>
    <property type="match status" value="1"/>
</dbReference>
<comment type="caution">
    <text evidence="4">The sequence shown here is derived from an EMBL/GenBank/DDBJ whole genome shotgun (WGS) entry which is preliminary data.</text>
</comment>
<evidence type="ECO:0000256" key="3">
    <source>
        <dbReference type="SAM" id="Phobius"/>
    </source>
</evidence>
<evidence type="ECO:0000313" key="5">
    <source>
        <dbReference type="Proteomes" id="UP000253551"/>
    </source>
</evidence>
<proteinExistence type="predicted"/>
<dbReference type="PANTHER" id="PTHR48043">
    <property type="entry name" value="EG:EG0003.4 PROTEIN-RELATED"/>
    <property type="match status" value="1"/>
</dbReference>
<keyword evidence="1" id="KW-0328">Glycosyltransferase</keyword>
<name>A0A367KX67_RHIST</name>
<sequence length="503" mass="57600">MVNCTETESSFPNVDFRLPKHIVFSTVGGGSSHNVWVLEILKELHSRNHTVSYFSRGDHLRFAKDYPMINTYELGGPHDFAKHEIVQKTLGNHLDPMILPLAAVESTISNYTEEFYHAQRLSKELEVDMFICDSFAVACIDAAITLKKPVMITSTCGIYADLETPHINNRLYVGPNPTTANEGVWQRIYRDYIRAPLQIRAIRRRLPQTVQTQRDAGFSFTWDGSSPRYNDLSKMIHNVFGIEIAKSLTPLNHHVGPILRSNYPDLDNVTQRFLDSHQRVVYVGFGQHAPTTEQDIQLIMPSLLKLKKDGHIDGIIWARLSYKKHPDILTPFWAPQFAILQHPSTRFFISHGGAGSLIESLYNGVRLMVYPFFGDQPTNARNVKIHGLGDYFDLHDDHPDMFYERLLNVATDPKGEIQNKVNRYKAYVQISSINGASKAADLIEENVFACDEEGKLTYRRDVKYDISFIKRHDLDIYFWVTLPCALLYVLYCRTSSLKRLKTE</sequence>
<dbReference type="STRING" id="4846.A0A367KX67"/>